<evidence type="ECO:0000313" key="2">
    <source>
        <dbReference type="Proteomes" id="UP000094197"/>
    </source>
</evidence>
<organism evidence="1 2">
    <name type="scientific">Leptospira tipperaryensis</name>
    <dbReference type="NCBI Taxonomy" id="2564040"/>
    <lineage>
        <taxon>Bacteria</taxon>
        <taxon>Pseudomonadati</taxon>
        <taxon>Spirochaetota</taxon>
        <taxon>Spirochaetia</taxon>
        <taxon>Leptospirales</taxon>
        <taxon>Leptospiraceae</taxon>
        <taxon>Leptospira</taxon>
    </lineage>
</organism>
<proteinExistence type="predicted"/>
<gene>
    <name evidence="1" type="ORF">A0128_14770</name>
</gene>
<reference evidence="1 2" key="1">
    <citation type="submission" date="2016-04" db="EMBL/GenBank/DDBJ databases">
        <title>Complete genome seqeunce of Leptospira alstonii serovar Room22.</title>
        <authorList>
            <person name="Nally J.E."/>
            <person name="Bayles D.O."/>
            <person name="Hurley D."/>
            <person name="Fanning S."/>
            <person name="McMahon B.J."/>
            <person name="Arent Z."/>
        </authorList>
    </citation>
    <scope>NUCLEOTIDE SEQUENCE [LARGE SCALE GENOMIC DNA]</scope>
    <source>
        <strain evidence="1 2">GWTS #1</strain>
    </source>
</reference>
<accession>A0A1D7UZK2</accession>
<name>A0A1D7UZK2_9LEPT</name>
<keyword evidence="2" id="KW-1185">Reference proteome</keyword>
<sequence>MESEFICKSVFDCGVERLFAFHESPKGFESLVSADPNVRVIQKPKNIQPGAVAILKVSPFPFFSWTWIAEHLEYSQNERFVDIQKEGPFSFFLHEHLFNSVEQGRSQLEDRIFFEAPIHFLSSSIVLSLLKKQFLKRHEITAKQLSVSWENLSCGPMNSF</sequence>
<dbReference type="SUPFAM" id="SSF55961">
    <property type="entry name" value="Bet v1-like"/>
    <property type="match status" value="1"/>
</dbReference>
<dbReference type="InterPro" id="IPR023393">
    <property type="entry name" value="START-like_dom_sf"/>
</dbReference>
<protein>
    <submittedName>
        <fullName evidence="1">Uncharacterized protein</fullName>
    </submittedName>
</protein>
<dbReference type="Gene3D" id="3.30.530.20">
    <property type="match status" value="1"/>
</dbReference>
<dbReference type="KEGG" id="laj:A0128_14770"/>
<evidence type="ECO:0000313" key="1">
    <source>
        <dbReference type="EMBL" id="AOP35000.1"/>
    </source>
</evidence>
<dbReference type="AlphaFoldDB" id="A0A1D7UZK2"/>
<dbReference type="Proteomes" id="UP000094197">
    <property type="component" value="Chromosome 1"/>
</dbReference>
<dbReference type="EMBL" id="CP015217">
    <property type="protein sequence ID" value="AOP35000.1"/>
    <property type="molecule type" value="Genomic_DNA"/>
</dbReference>